<name>A0A087Y2H3_POEFO</name>
<evidence type="ECO:0000256" key="1">
    <source>
        <dbReference type="ARBA" id="ARBA00001962"/>
    </source>
</evidence>
<dbReference type="PANTHER" id="PTHR20883:SF52">
    <property type="entry name" value="ALPHA-KETOGLUTARATE-DEPENDENT HYPOPHOSPHITE DIOXYGENASE-LIKE GENE A2 [PROVISIONAL]-RELATED"/>
    <property type="match status" value="1"/>
</dbReference>
<evidence type="ECO:0000313" key="2">
    <source>
        <dbReference type="Ensembl" id="ENSPFOP00000012226.2"/>
    </source>
</evidence>
<accession>A0A087Y2H3</accession>
<reference evidence="2" key="2">
    <citation type="submission" date="2025-08" db="UniProtKB">
        <authorList>
            <consortium name="Ensembl"/>
        </authorList>
    </citation>
    <scope>IDENTIFICATION</scope>
</reference>
<dbReference type="FunFam" id="2.60.120.620:FF:000025">
    <property type="entry name" value="MGC115642 protein"/>
    <property type="match status" value="1"/>
</dbReference>
<keyword evidence="3" id="KW-1185">Reference proteome</keyword>
<dbReference type="Ensembl" id="ENSPFOT00000012243.1">
    <property type="protein sequence ID" value="ENSPFOP00000012226.2"/>
    <property type="gene ID" value="ENSPFOG00000012233.2"/>
</dbReference>
<dbReference type="Pfam" id="PF05721">
    <property type="entry name" value="PhyH"/>
    <property type="match status" value="1"/>
</dbReference>
<dbReference type="Gene3D" id="2.60.120.620">
    <property type="entry name" value="q2cbj1_9rhob like domain"/>
    <property type="match status" value="1"/>
</dbReference>
<dbReference type="OMA" id="QDIRYWG"/>
<dbReference type="GeneTree" id="ENSGT00390000001775"/>
<evidence type="ECO:0000313" key="3">
    <source>
        <dbReference type="Proteomes" id="UP000028760"/>
    </source>
</evidence>
<dbReference type="InterPro" id="IPR008775">
    <property type="entry name" value="Phytyl_CoA_dOase-like"/>
</dbReference>
<reference evidence="3" key="1">
    <citation type="submission" date="2013-10" db="EMBL/GenBank/DDBJ databases">
        <authorList>
            <person name="Schartl M."/>
            <person name="Warren W."/>
        </authorList>
    </citation>
    <scope>NUCLEOTIDE SEQUENCE [LARGE SCALE GENOMIC DNA]</scope>
    <source>
        <strain evidence="3">female</strain>
    </source>
</reference>
<proteinExistence type="predicted"/>
<organism evidence="2 3">
    <name type="scientific">Poecilia formosa</name>
    <name type="common">Amazon molly</name>
    <name type="synonym">Limia formosa</name>
    <dbReference type="NCBI Taxonomy" id="48698"/>
    <lineage>
        <taxon>Eukaryota</taxon>
        <taxon>Metazoa</taxon>
        <taxon>Chordata</taxon>
        <taxon>Craniata</taxon>
        <taxon>Vertebrata</taxon>
        <taxon>Euteleostomi</taxon>
        <taxon>Actinopterygii</taxon>
        <taxon>Neopterygii</taxon>
        <taxon>Teleostei</taxon>
        <taxon>Neoteleostei</taxon>
        <taxon>Acanthomorphata</taxon>
        <taxon>Ovalentaria</taxon>
        <taxon>Atherinomorphae</taxon>
        <taxon>Cyprinodontiformes</taxon>
        <taxon>Poeciliidae</taxon>
        <taxon>Poeciliinae</taxon>
        <taxon>Poecilia</taxon>
    </lineage>
</organism>
<dbReference type="EMBL" id="AYCK01003039">
    <property type="status" value="NOT_ANNOTATED_CDS"/>
    <property type="molecule type" value="Genomic_DNA"/>
</dbReference>
<dbReference type="STRING" id="48698.ENSPFOP00000012226"/>
<dbReference type="AlphaFoldDB" id="A0A087Y2H3"/>
<reference evidence="2" key="3">
    <citation type="submission" date="2025-09" db="UniProtKB">
        <authorList>
            <consortium name="Ensembl"/>
        </authorList>
    </citation>
    <scope>IDENTIFICATION</scope>
</reference>
<protein>
    <submittedName>
        <fullName evidence="2">Zgc:174917</fullName>
    </submittedName>
</protein>
<sequence length="319" mass="36013">MVGVSKAEGYIMTDRQEPDRIQTYWGTEQTTVDISPTLEAESQRHRQGNATMTASPAELQERYNEEGFLSPLPVLDETELRETRDAFAKLEEEFGTAYTQYSLHNVHLQYPWVMSLTKHPRILRVIQAILGPDVILLDSRFICKYPTIKPAKLQESKTDQSKPDGDDELPYVAWHQDMRYWGIAGGPVLSVWLALDDSQKENGVLQVIPGSHCSGMLPHRQATRPGNLLSVNQEIPEELVQVDEAVLCPLKAGQMSIHDGLLVHASDANTSQRRRCGFVIRYVPTCAHPTEDPDRPRKFHATKLVCGVDQFHHFSNKST</sequence>
<dbReference type="PANTHER" id="PTHR20883">
    <property type="entry name" value="PHYTANOYL-COA DIOXYGENASE DOMAIN CONTAINING 1"/>
    <property type="match status" value="1"/>
</dbReference>
<comment type="cofactor">
    <cofactor evidence="1">
        <name>Fe cation</name>
        <dbReference type="ChEBI" id="CHEBI:24875"/>
    </cofactor>
</comment>
<dbReference type="eggNOG" id="ENOG502QRGE">
    <property type="taxonomic scope" value="Eukaryota"/>
</dbReference>
<dbReference type="Proteomes" id="UP000028760">
    <property type="component" value="Unassembled WGS sequence"/>
</dbReference>
<dbReference type="SUPFAM" id="SSF51197">
    <property type="entry name" value="Clavaminate synthase-like"/>
    <property type="match status" value="1"/>
</dbReference>